<dbReference type="InterPro" id="IPR036036">
    <property type="entry name" value="SOCS_box-like_dom_sf"/>
</dbReference>
<dbReference type="OrthoDB" id="6041603at2759"/>
<dbReference type="Gene3D" id="1.10.750.20">
    <property type="entry name" value="SOCS box"/>
    <property type="match status" value="1"/>
</dbReference>
<protein>
    <recommendedName>
        <fullName evidence="1">SOCS box domain-containing protein</fullName>
    </recommendedName>
</protein>
<keyword evidence="3" id="KW-1185">Reference proteome</keyword>
<name>A0A6J8DXV9_MYTCO</name>
<dbReference type="InterPro" id="IPR001496">
    <property type="entry name" value="SOCS_box"/>
</dbReference>
<dbReference type="Proteomes" id="UP000507470">
    <property type="component" value="Unassembled WGS sequence"/>
</dbReference>
<dbReference type="SMART" id="SM00253">
    <property type="entry name" value="SOCS"/>
    <property type="match status" value="1"/>
</dbReference>
<organism evidence="2 3">
    <name type="scientific">Mytilus coruscus</name>
    <name type="common">Sea mussel</name>
    <dbReference type="NCBI Taxonomy" id="42192"/>
    <lineage>
        <taxon>Eukaryota</taxon>
        <taxon>Metazoa</taxon>
        <taxon>Spiralia</taxon>
        <taxon>Lophotrochozoa</taxon>
        <taxon>Mollusca</taxon>
        <taxon>Bivalvia</taxon>
        <taxon>Autobranchia</taxon>
        <taxon>Pteriomorphia</taxon>
        <taxon>Mytilida</taxon>
        <taxon>Mytiloidea</taxon>
        <taxon>Mytilidae</taxon>
        <taxon>Mytilinae</taxon>
        <taxon>Mytilus</taxon>
    </lineage>
</organism>
<reference evidence="2 3" key="1">
    <citation type="submission" date="2020-06" db="EMBL/GenBank/DDBJ databases">
        <authorList>
            <person name="Li R."/>
            <person name="Bekaert M."/>
        </authorList>
    </citation>
    <scope>NUCLEOTIDE SEQUENCE [LARGE SCALE GENOMIC DNA]</scope>
    <source>
        <strain evidence="3">wild</strain>
    </source>
</reference>
<sequence>MGNASSNQKEDLCANRHSYYTKLLSAPPLWSTQTSYSKWAKQYKNVEGFTDFADFTTCREARKRHGILVKPDTYDGRQLVSQLKSKSELTLIEKQKWKLSSFKLPRIPLTGLEDPYWLHSRHNRNRRECSVIGYHDTMAVLQINTNRYHLSPRFYILDLECKQVLGHFVVFYHCKRWYECYISPNKQQLLIRPDNLTRIVSLPDNYMIENISLMQHASKLRINAVPPTLRAHVLAFNSQAGDNFVLTAFYKEIELRSIGDWNVVRKSGTFRLPASIQQIKSSPLGDYIVVRCVHPLYNKEYRTNIVAVISYVNFELLLRIDVRGCYWPASEVINLQVFPYFSPSEATIAVMKNHAYNRKVITQKLPIVRLNLQYLCRRAILHLVSYRDVGKLPLPAQLVDYIQGKPRKICNV</sequence>
<accession>A0A6J8DXV9</accession>
<dbReference type="GO" id="GO:0035556">
    <property type="term" value="P:intracellular signal transduction"/>
    <property type="evidence" value="ECO:0007669"/>
    <property type="project" value="InterPro"/>
</dbReference>
<evidence type="ECO:0000313" key="2">
    <source>
        <dbReference type="EMBL" id="CAC5412603.1"/>
    </source>
</evidence>
<dbReference type="SMART" id="SM00969">
    <property type="entry name" value="SOCS_box"/>
    <property type="match status" value="1"/>
</dbReference>
<gene>
    <name evidence="2" type="ORF">MCOR_45599</name>
</gene>
<dbReference type="EMBL" id="CACVKT020008064">
    <property type="protein sequence ID" value="CAC5412603.1"/>
    <property type="molecule type" value="Genomic_DNA"/>
</dbReference>
<evidence type="ECO:0000313" key="3">
    <source>
        <dbReference type="Proteomes" id="UP000507470"/>
    </source>
</evidence>
<proteinExistence type="predicted"/>
<dbReference type="PROSITE" id="PS50225">
    <property type="entry name" value="SOCS"/>
    <property type="match status" value="1"/>
</dbReference>
<dbReference type="AlphaFoldDB" id="A0A6J8DXV9"/>
<dbReference type="Pfam" id="PF07525">
    <property type="entry name" value="SOCS_box"/>
    <property type="match status" value="1"/>
</dbReference>
<feature type="domain" description="SOCS box" evidence="1">
    <location>
        <begin position="371"/>
        <end position="408"/>
    </location>
</feature>
<dbReference type="SUPFAM" id="SSF158235">
    <property type="entry name" value="SOCS box-like"/>
    <property type="match status" value="1"/>
</dbReference>
<evidence type="ECO:0000259" key="1">
    <source>
        <dbReference type="PROSITE" id="PS50225"/>
    </source>
</evidence>